<gene>
    <name evidence="9" type="ORF">QRT05_09195</name>
</gene>
<organism evidence="9 10">
    <name type="scientific">Cellulomonas edaphi</name>
    <dbReference type="NCBI Taxonomy" id="3053468"/>
    <lineage>
        <taxon>Bacteria</taxon>
        <taxon>Bacillati</taxon>
        <taxon>Actinomycetota</taxon>
        <taxon>Actinomycetes</taxon>
        <taxon>Micrococcales</taxon>
        <taxon>Cellulomonadaceae</taxon>
        <taxon>Cellulomonas</taxon>
    </lineage>
</organism>
<feature type="transmembrane region" description="Helical" evidence="7">
    <location>
        <begin position="200"/>
        <end position="218"/>
    </location>
</feature>
<comment type="subcellular location">
    <subcellularLocation>
        <location evidence="1">Cell membrane</location>
        <topology evidence="1">Multi-pass membrane protein</topology>
    </subcellularLocation>
</comment>
<comment type="caution">
    <text evidence="9">The sequence shown here is derived from an EMBL/GenBank/DDBJ whole genome shotgun (WGS) entry which is preliminary data.</text>
</comment>
<keyword evidence="4 7" id="KW-0812">Transmembrane</keyword>
<proteinExistence type="inferred from homology"/>
<feature type="transmembrane region" description="Helical" evidence="7">
    <location>
        <begin position="299"/>
        <end position="323"/>
    </location>
</feature>
<feature type="domain" description="SSD" evidence="8">
    <location>
        <begin position="190"/>
        <end position="322"/>
    </location>
</feature>
<dbReference type="PANTHER" id="PTHR33406">
    <property type="entry name" value="MEMBRANE PROTEIN MJ1562-RELATED"/>
    <property type="match status" value="1"/>
</dbReference>
<dbReference type="InterPro" id="IPR004869">
    <property type="entry name" value="MMPL_dom"/>
</dbReference>
<reference evidence="9 10" key="1">
    <citation type="submission" date="2023-06" db="EMBL/GenBank/DDBJ databases">
        <title>Cellulomonas sp. MW9 Whole genome sequence.</title>
        <authorList>
            <person name="Park S."/>
        </authorList>
    </citation>
    <scope>NUCLEOTIDE SEQUENCE [LARGE SCALE GENOMIC DNA]</scope>
    <source>
        <strain evidence="9 10">MW9</strain>
    </source>
</reference>
<feature type="transmembrane region" description="Helical" evidence="7">
    <location>
        <begin position="20"/>
        <end position="39"/>
    </location>
</feature>
<feature type="transmembrane region" description="Helical" evidence="7">
    <location>
        <begin position="545"/>
        <end position="566"/>
    </location>
</feature>
<feature type="transmembrane region" description="Helical" evidence="7">
    <location>
        <begin position="629"/>
        <end position="647"/>
    </location>
</feature>
<dbReference type="Gene3D" id="1.20.1640.10">
    <property type="entry name" value="Multidrug efflux transporter AcrB transmembrane domain"/>
    <property type="match status" value="2"/>
</dbReference>
<dbReference type="Proteomes" id="UP001321453">
    <property type="component" value="Unassembled WGS sequence"/>
</dbReference>
<evidence type="ECO:0000256" key="4">
    <source>
        <dbReference type="ARBA" id="ARBA00022692"/>
    </source>
</evidence>
<keyword evidence="5 7" id="KW-1133">Transmembrane helix</keyword>
<keyword evidence="3" id="KW-1003">Cell membrane</keyword>
<feature type="transmembrane region" description="Helical" evidence="7">
    <location>
        <begin position="578"/>
        <end position="597"/>
    </location>
</feature>
<feature type="transmembrane region" description="Helical" evidence="7">
    <location>
        <begin position="224"/>
        <end position="243"/>
    </location>
</feature>
<feature type="transmembrane region" description="Helical" evidence="7">
    <location>
        <begin position="514"/>
        <end position="533"/>
    </location>
</feature>
<dbReference type="SUPFAM" id="SSF82866">
    <property type="entry name" value="Multidrug efflux transporter AcrB transmembrane domain"/>
    <property type="match status" value="2"/>
</dbReference>
<keyword evidence="6 7" id="KW-0472">Membrane</keyword>
<accession>A0ABT7S7A4</accession>
<feature type="transmembrane region" description="Helical" evidence="7">
    <location>
        <begin position="356"/>
        <end position="376"/>
    </location>
</feature>
<dbReference type="RefSeq" id="WP_289446850.1">
    <property type="nucleotide sequence ID" value="NZ_JAUCGR010000002.1"/>
</dbReference>
<evidence type="ECO:0000256" key="1">
    <source>
        <dbReference type="ARBA" id="ARBA00004651"/>
    </source>
</evidence>
<evidence type="ECO:0000256" key="5">
    <source>
        <dbReference type="ARBA" id="ARBA00022989"/>
    </source>
</evidence>
<evidence type="ECO:0000256" key="6">
    <source>
        <dbReference type="ARBA" id="ARBA00023136"/>
    </source>
</evidence>
<evidence type="ECO:0000256" key="7">
    <source>
        <dbReference type="SAM" id="Phobius"/>
    </source>
</evidence>
<name>A0ABT7S7A4_9CELL</name>
<dbReference type="Pfam" id="PF03176">
    <property type="entry name" value="MMPL"/>
    <property type="match status" value="2"/>
</dbReference>
<dbReference type="PROSITE" id="PS50156">
    <property type="entry name" value="SSD"/>
    <property type="match status" value="1"/>
</dbReference>
<comment type="similarity">
    <text evidence="2">Belongs to the resistance-nodulation-cell division (RND) (TC 2.A.6) family. MmpL subfamily.</text>
</comment>
<protein>
    <submittedName>
        <fullName evidence="9">MMPL family transporter</fullName>
    </submittedName>
</protein>
<feature type="transmembrane region" description="Helical" evidence="7">
    <location>
        <begin position="659"/>
        <end position="682"/>
    </location>
</feature>
<evidence type="ECO:0000313" key="9">
    <source>
        <dbReference type="EMBL" id="MDM7831506.1"/>
    </source>
</evidence>
<evidence type="ECO:0000313" key="10">
    <source>
        <dbReference type="Proteomes" id="UP001321453"/>
    </source>
</evidence>
<evidence type="ECO:0000256" key="2">
    <source>
        <dbReference type="ARBA" id="ARBA00010157"/>
    </source>
</evidence>
<keyword evidence="10" id="KW-1185">Reference proteome</keyword>
<feature type="transmembrane region" description="Helical" evidence="7">
    <location>
        <begin position="173"/>
        <end position="193"/>
    </location>
</feature>
<evidence type="ECO:0000256" key="3">
    <source>
        <dbReference type="ARBA" id="ARBA00022475"/>
    </source>
</evidence>
<sequence>MAQLLYRLGRLSFRRRGRVVAVWGVILVLLGIGVATIAGTTDDKLSIPGTEAQQALDDLRTDLPAASGATATLIVQAPEGEQLSSEALAPVIAEAQKLPEVVAVVDPTTAKAVSPDGRTGLMTVAYGTPLDGISQEAKDAFDEFGESATTPELRVVSGGELSQAPPEVGATEGIGVVIAAIVLVVTFGSLVAAGMTLLTAIIGLGVGMSGLLILTAFVDITSTAPILALMLGLAVGIDYALFISSRHRNNLADGLDPEESVARAVATAGSAVTFAGATVVIALAGLAIAGIPFLTAMGLAAAGTVLTAVFVALTLLPALLGFVGKRILPRKQRTGTIAPNAEDGAGFRWARLVIRFRLPVVVVGVLGLGALAIPMMNMHLALPDGGTAPAGSHQRVAYDLTAEAFGPGVNGPLVVVVKGDTAESTAALAANVTATVQKLDDVVAVQPGAVSESGQTQLLTVIPQSAPSSEETAQLVQHIRDTVQPQTEGTTESVAITGTTAIGVDVSAKLAAALPIYLAVVIGLSFVLLLIAFRSWMVPLKAALGFLLTVGATFGLVVGVFQWGWASSLFGIDNPGPLVSFLPIIMIGILFGLAMDYEVFIVSRVREEFVHGSHATEATIAGVGHGARVVTAAALIMASVFAGFTLVDDPTIKAIGFGLAAGVLIDAFLVRMTIVPAVLALLGDRAWHLPRWLGTITPKVDIEGANLRLGDARPEQAQPVQAS</sequence>
<feature type="transmembrane region" description="Helical" evidence="7">
    <location>
        <begin position="264"/>
        <end position="293"/>
    </location>
</feature>
<evidence type="ECO:0000259" key="8">
    <source>
        <dbReference type="PROSITE" id="PS50156"/>
    </source>
</evidence>
<dbReference type="EMBL" id="JAUCGR010000002">
    <property type="protein sequence ID" value="MDM7831506.1"/>
    <property type="molecule type" value="Genomic_DNA"/>
</dbReference>
<dbReference type="InterPro" id="IPR000731">
    <property type="entry name" value="SSD"/>
</dbReference>
<dbReference type="PANTHER" id="PTHR33406:SF11">
    <property type="entry name" value="MEMBRANE PROTEIN SCO6666-RELATED"/>
    <property type="match status" value="1"/>
</dbReference>
<dbReference type="InterPro" id="IPR050545">
    <property type="entry name" value="Mycobact_MmpL"/>
</dbReference>